<accession>A0ACC3SG86</accession>
<keyword evidence="2" id="KW-1185">Reference proteome</keyword>
<sequence>MTGKQPEHEINPETAPDPEEDDLSDLDDMLDEFSAAKISENKQTASTSSGPGRPTAEDALPEEDDFAKQLQAGMAELMGQLDNNPDMAKHFEEMMKELSGGAGAGAETSDPAAPSAAAGKPPAQVPASQPKPAPGSRQKGDDFQDTIRKTMERMQASGETASAAATSSSEEDMLAQMLKEMENGNFPGLGEGGEEDFNKMLLGMMEQLTNRDILYEPMKELHDKFPAWMQENRDKVKKEDLTRYEEQKTLVGEIVGRFDRNGYSDENQEDRDYIIERMQKMQAAGAPPPDLVGDMSSAQEALGDMDAGCPQQ</sequence>
<name>A0ACC3SG86_9PEZI</name>
<keyword evidence="1" id="KW-0675">Receptor</keyword>
<proteinExistence type="predicted"/>
<organism evidence="1 2">
    <name type="scientific">Zalaria obscura</name>
    <dbReference type="NCBI Taxonomy" id="2024903"/>
    <lineage>
        <taxon>Eukaryota</taxon>
        <taxon>Fungi</taxon>
        <taxon>Dikarya</taxon>
        <taxon>Ascomycota</taxon>
        <taxon>Pezizomycotina</taxon>
        <taxon>Dothideomycetes</taxon>
        <taxon>Dothideomycetidae</taxon>
        <taxon>Dothideales</taxon>
        <taxon>Zalariaceae</taxon>
        <taxon>Zalaria</taxon>
    </lineage>
</organism>
<reference evidence="1" key="1">
    <citation type="submission" date="2024-02" db="EMBL/GenBank/DDBJ databases">
        <title>Metagenome Assembled Genome of Zalaria obscura JY119.</title>
        <authorList>
            <person name="Vighnesh L."/>
            <person name="Jagadeeshwari U."/>
            <person name="Venkata Ramana C."/>
            <person name="Sasikala C."/>
        </authorList>
    </citation>
    <scope>NUCLEOTIDE SEQUENCE</scope>
    <source>
        <strain evidence="1">JY119</strain>
    </source>
</reference>
<evidence type="ECO:0000313" key="2">
    <source>
        <dbReference type="Proteomes" id="UP001320706"/>
    </source>
</evidence>
<evidence type="ECO:0000313" key="1">
    <source>
        <dbReference type="EMBL" id="KAK8212831.1"/>
    </source>
</evidence>
<dbReference type="EMBL" id="JAMKPW020000012">
    <property type="protein sequence ID" value="KAK8212831.1"/>
    <property type="molecule type" value="Genomic_DNA"/>
</dbReference>
<protein>
    <submittedName>
        <fullName evidence="1">Peroxisome chaperone and import receptor</fullName>
    </submittedName>
</protein>
<comment type="caution">
    <text evidence="1">The sequence shown here is derived from an EMBL/GenBank/DDBJ whole genome shotgun (WGS) entry which is preliminary data.</text>
</comment>
<dbReference type="Proteomes" id="UP001320706">
    <property type="component" value="Unassembled WGS sequence"/>
</dbReference>
<gene>
    <name evidence="1" type="primary">PEX19</name>
    <name evidence="1" type="ORF">M8818_002996</name>
</gene>